<protein>
    <submittedName>
        <fullName evidence="2">Uncharacterized protein</fullName>
    </submittedName>
</protein>
<evidence type="ECO:0000313" key="2">
    <source>
        <dbReference type="EMBL" id="RYO74403.1"/>
    </source>
</evidence>
<feature type="transmembrane region" description="Helical" evidence="1">
    <location>
        <begin position="91"/>
        <end position="113"/>
    </location>
</feature>
<organism evidence="2 3">
    <name type="scientific">Monosporascus cannonballus</name>
    <dbReference type="NCBI Taxonomy" id="155416"/>
    <lineage>
        <taxon>Eukaryota</taxon>
        <taxon>Fungi</taxon>
        <taxon>Dikarya</taxon>
        <taxon>Ascomycota</taxon>
        <taxon>Pezizomycotina</taxon>
        <taxon>Sordariomycetes</taxon>
        <taxon>Xylariomycetidae</taxon>
        <taxon>Xylariales</taxon>
        <taxon>Xylariales incertae sedis</taxon>
        <taxon>Monosporascus</taxon>
    </lineage>
</organism>
<comment type="caution">
    <text evidence="2">The sequence shown here is derived from an EMBL/GenBank/DDBJ whole genome shotgun (WGS) entry which is preliminary data.</text>
</comment>
<keyword evidence="1" id="KW-1133">Transmembrane helix</keyword>
<evidence type="ECO:0000313" key="3">
    <source>
        <dbReference type="Proteomes" id="UP000294003"/>
    </source>
</evidence>
<reference evidence="2 3" key="1">
    <citation type="submission" date="2018-06" db="EMBL/GenBank/DDBJ databases">
        <title>Complete Genomes of Monosporascus.</title>
        <authorList>
            <person name="Robinson A.J."/>
            <person name="Natvig D.O."/>
        </authorList>
    </citation>
    <scope>NUCLEOTIDE SEQUENCE [LARGE SCALE GENOMIC DNA]</scope>
    <source>
        <strain evidence="2 3">CBS 609.92</strain>
    </source>
</reference>
<feature type="transmembrane region" description="Helical" evidence="1">
    <location>
        <begin position="61"/>
        <end position="85"/>
    </location>
</feature>
<proteinExistence type="predicted"/>
<gene>
    <name evidence="2" type="ORF">DL762_010475</name>
</gene>
<sequence length="119" mass="12068">MSVSTSALPRAGTVVAFAAYRSYPAAKALPRVGSRAFSDSFLTSRGGAWSSFGTGAVPLSALLPSFAVLAIVVVASVVLTLFAGGEVGGEVTVVVVEMGSLVIVCSTALVLCLSRQKKM</sequence>
<accession>A0ABY0GQS9</accession>
<dbReference type="Proteomes" id="UP000294003">
    <property type="component" value="Unassembled WGS sequence"/>
</dbReference>
<evidence type="ECO:0000256" key="1">
    <source>
        <dbReference type="SAM" id="Phobius"/>
    </source>
</evidence>
<keyword evidence="3" id="KW-1185">Reference proteome</keyword>
<dbReference type="EMBL" id="QJNS01000727">
    <property type="protein sequence ID" value="RYO74403.1"/>
    <property type="molecule type" value="Genomic_DNA"/>
</dbReference>
<keyword evidence="1" id="KW-0472">Membrane</keyword>
<keyword evidence="1" id="KW-0812">Transmembrane</keyword>
<name>A0ABY0GQS9_9PEZI</name>